<feature type="compositionally biased region" description="Acidic residues" evidence="3">
    <location>
        <begin position="1"/>
        <end position="14"/>
    </location>
</feature>
<keyword evidence="6" id="KW-1185">Reference proteome</keyword>
<comment type="caution">
    <text evidence="5">The sequence shown here is derived from an EMBL/GenBank/DDBJ whole genome shotgun (WGS) entry which is preliminary data.</text>
</comment>
<dbReference type="InterPro" id="IPR012677">
    <property type="entry name" value="Nucleotide-bd_a/b_plait_sf"/>
</dbReference>
<evidence type="ECO:0000256" key="1">
    <source>
        <dbReference type="ARBA" id="ARBA00006265"/>
    </source>
</evidence>
<proteinExistence type="inferred from homology"/>
<name>A0AAW1RDZ9_9CHLO</name>
<dbReference type="GO" id="GO:0006397">
    <property type="term" value="P:mRNA processing"/>
    <property type="evidence" value="ECO:0007669"/>
    <property type="project" value="UniProtKB-KW"/>
</dbReference>
<evidence type="ECO:0000313" key="5">
    <source>
        <dbReference type="EMBL" id="KAK9832053.1"/>
    </source>
</evidence>
<keyword evidence="2" id="KW-0694">RNA-binding</keyword>
<evidence type="ECO:0000313" key="6">
    <source>
        <dbReference type="Proteomes" id="UP001445335"/>
    </source>
</evidence>
<feature type="compositionally biased region" description="Low complexity" evidence="3">
    <location>
        <begin position="59"/>
        <end position="76"/>
    </location>
</feature>
<feature type="domain" description="RRM" evidence="4">
    <location>
        <begin position="84"/>
        <end position="162"/>
    </location>
</feature>
<feature type="region of interest" description="Disordered" evidence="3">
    <location>
        <begin position="255"/>
        <end position="275"/>
    </location>
</feature>
<dbReference type="InterPro" id="IPR034772">
    <property type="entry name" value="CPSF6/7"/>
</dbReference>
<accession>A0AAW1RDZ9</accession>
<protein>
    <recommendedName>
        <fullName evidence="4">RRM domain-containing protein</fullName>
    </recommendedName>
</protein>
<dbReference type="AlphaFoldDB" id="A0AAW1RDZ9"/>
<dbReference type="GO" id="GO:0003723">
    <property type="term" value="F:RNA binding"/>
    <property type="evidence" value="ECO:0007669"/>
    <property type="project" value="UniProtKB-UniRule"/>
</dbReference>
<dbReference type="GO" id="GO:0005634">
    <property type="term" value="C:nucleus"/>
    <property type="evidence" value="ECO:0007669"/>
    <property type="project" value="UniProtKB-SubCell"/>
</dbReference>
<dbReference type="CDD" id="cd12372">
    <property type="entry name" value="RRM_CFIm68_CFIm59"/>
    <property type="match status" value="1"/>
</dbReference>
<gene>
    <name evidence="5" type="ORF">WJX81_002599</name>
</gene>
<dbReference type="Gene3D" id="3.30.70.330">
    <property type="match status" value="1"/>
</dbReference>
<evidence type="ECO:0000256" key="3">
    <source>
        <dbReference type="SAM" id="MobiDB-lite"/>
    </source>
</evidence>
<dbReference type="SUPFAM" id="SSF54928">
    <property type="entry name" value="RNA-binding domain, RBD"/>
    <property type="match status" value="1"/>
</dbReference>
<dbReference type="SMART" id="SM00360">
    <property type="entry name" value="RRM"/>
    <property type="match status" value="1"/>
</dbReference>
<reference evidence="5 6" key="1">
    <citation type="journal article" date="2024" name="Nat. Commun.">
        <title>Phylogenomics reveals the evolutionary origins of lichenization in chlorophyte algae.</title>
        <authorList>
            <person name="Puginier C."/>
            <person name="Libourel C."/>
            <person name="Otte J."/>
            <person name="Skaloud P."/>
            <person name="Haon M."/>
            <person name="Grisel S."/>
            <person name="Petersen M."/>
            <person name="Berrin J.G."/>
            <person name="Delaux P.M."/>
            <person name="Dal Grande F."/>
            <person name="Keller J."/>
        </authorList>
    </citation>
    <scope>NUCLEOTIDE SEQUENCE [LARGE SCALE GENOMIC DNA]</scope>
    <source>
        <strain evidence="5 6">SAG 245.80</strain>
    </source>
</reference>
<dbReference type="Proteomes" id="UP001445335">
    <property type="component" value="Unassembled WGS sequence"/>
</dbReference>
<dbReference type="PANTHER" id="PTHR23204">
    <property type="entry name" value="CLEAVAGE AND POLYADENYLATION SPECIFIC FACTOR"/>
    <property type="match status" value="1"/>
</dbReference>
<evidence type="ECO:0000256" key="2">
    <source>
        <dbReference type="PROSITE-ProRule" id="PRU00176"/>
    </source>
</evidence>
<dbReference type="InterPro" id="IPR000504">
    <property type="entry name" value="RRM_dom"/>
</dbReference>
<dbReference type="PROSITE" id="PS50102">
    <property type="entry name" value="RRM"/>
    <property type="match status" value="1"/>
</dbReference>
<organism evidence="5 6">
    <name type="scientific">Elliptochloris bilobata</name>
    <dbReference type="NCBI Taxonomy" id="381761"/>
    <lineage>
        <taxon>Eukaryota</taxon>
        <taxon>Viridiplantae</taxon>
        <taxon>Chlorophyta</taxon>
        <taxon>core chlorophytes</taxon>
        <taxon>Trebouxiophyceae</taxon>
        <taxon>Trebouxiophyceae incertae sedis</taxon>
        <taxon>Elliptochloris clade</taxon>
        <taxon>Elliptochloris</taxon>
    </lineage>
</organism>
<sequence>MANNDSDDFGDSEDFGLGGGIENYPAPGSLQAYEAVDLYKDVLAGVPGNADKPDSSKSAAGGAPAADAAARAKPAPAGGGGGTTAVYVGGLHWWTTDAELEALCREYGELAALRFFEDKSNGKSKGYALVEFTAADSAPRCKEGLNGQPINGKKCVVTYAASATGAARLGSVAGHGTSILGQGRGALHGGQGLPPGMPPGVPGGMPMPPGGMPMPPGMMPIMPGMGIPGLAMPGMMMPGMGSMPMHMPGMPQWGGPGRGAWRGNDAGGNFKRQRS</sequence>
<dbReference type="EMBL" id="JALJOU010000042">
    <property type="protein sequence ID" value="KAK9832053.1"/>
    <property type="molecule type" value="Genomic_DNA"/>
</dbReference>
<dbReference type="Pfam" id="PF00076">
    <property type="entry name" value="RRM_1"/>
    <property type="match status" value="1"/>
</dbReference>
<feature type="region of interest" description="Disordered" evidence="3">
    <location>
        <begin position="1"/>
        <end position="21"/>
    </location>
</feature>
<dbReference type="InterPro" id="IPR035979">
    <property type="entry name" value="RBD_domain_sf"/>
</dbReference>
<feature type="region of interest" description="Disordered" evidence="3">
    <location>
        <begin position="47"/>
        <end position="79"/>
    </location>
</feature>
<evidence type="ECO:0000259" key="4">
    <source>
        <dbReference type="PROSITE" id="PS50102"/>
    </source>
</evidence>
<comment type="similarity">
    <text evidence="1">Belongs to the RRM CPSF6/7 family.</text>
</comment>